<dbReference type="RefSeq" id="WP_193499747.1">
    <property type="nucleotide sequence ID" value="NZ_JADCKC010000001.1"/>
</dbReference>
<keyword evidence="1" id="KW-1133">Transmembrane helix</keyword>
<organism evidence="2 3">
    <name type="scientific">Gemmiger gallinarum</name>
    <dbReference type="NCBI Taxonomy" id="2779354"/>
    <lineage>
        <taxon>Bacteria</taxon>
        <taxon>Bacillati</taxon>
        <taxon>Bacillota</taxon>
        <taxon>Clostridia</taxon>
        <taxon>Eubacteriales</taxon>
        <taxon>Gemmiger</taxon>
    </lineage>
</organism>
<protein>
    <recommendedName>
        <fullName evidence="4">DUF4367 domain-containing protein</fullName>
    </recommendedName>
</protein>
<keyword evidence="3" id="KW-1185">Reference proteome</keyword>
<reference evidence="2 3" key="1">
    <citation type="submission" date="2020-10" db="EMBL/GenBank/DDBJ databases">
        <title>ChiBAC.</title>
        <authorList>
            <person name="Zenner C."/>
            <person name="Hitch T.C.A."/>
            <person name="Clavel T."/>
        </authorList>
    </citation>
    <scope>NUCLEOTIDE SEQUENCE [LARGE SCALE GENOMIC DNA]</scope>
    <source>
        <strain evidence="2 3">DSM 109015</strain>
    </source>
</reference>
<keyword evidence="1" id="KW-0812">Transmembrane</keyword>
<evidence type="ECO:0008006" key="4">
    <source>
        <dbReference type="Google" id="ProtNLM"/>
    </source>
</evidence>
<name>A0ABR9QZV0_9FIRM</name>
<feature type="transmembrane region" description="Helical" evidence="1">
    <location>
        <begin position="6"/>
        <end position="32"/>
    </location>
</feature>
<evidence type="ECO:0000313" key="2">
    <source>
        <dbReference type="EMBL" id="MBE5036407.1"/>
    </source>
</evidence>
<dbReference type="EMBL" id="JADCKC010000001">
    <property type="protein sequence ID" value="MBE5036407.1"/>
    <property type="molecule type" value="Genomic_DNA"/>
</dbReference>
<accession>A0ABR9QZV0</accession>
<comment type="caution">
    <text evidence="2">The sequence shown here is derived from an EMBL/GenBank/DDBJ whole genome shotgun (WGS) entry which is preliminary data.</text>
</comment>
<dbReference type="Proteomes" id="UP000768567">
    <property type="component" value="Unassembled WGS sequence"/>
</dbReference>
<proteinExistence type="predicted"/>
<sequence length="177" mass="19607">MEQTTIWVILLAVFVALSVGLAIALAAVSYALRRSKKPEREVHVEYLRPDYTRSAGFRLDTLPDDDILTPTRYWLVDGEIAEVEYSVAYSDDITFRVAPTGNLQVPDKYAGFDYESLGSYPVGDVDVTLQQSPGRASIMNWTRDGFDYAVFAPGAEMNLMGGVSQQFVTDSSAVYGR</sequence>
<evidence type="ECO:0000313" key="3">
    <source>
        <dbReference type="Proteomes" id="UP000768567"/>
    </source>
</evidence>
<gene>
    <name evidence="2" type="ORF">INF35_01125</name>
</gene>
<evidence type="ECO:0000256" key="1">
    <source>
        <dbReference type="SAM" id="Phobius"/>
    </source>
</evidence>
<keyword evidence="1" id="KW-0472">Membrane</keyword>